<organism evidence="2 3">
    <name type="scientific">Fusarium napiforme</name>
    <dbReference type="NCBI Taxonomy" id="42672"/>
    <lineage>
        <taxon>Eukaryota</taxon>
        <taxon>Fungi</taxon>
        <taxon>Dikarya</taxon>
        <taxon>Ascomycota</taxon>
        <taxon>Pezizomycotina</taxon>
        <taxon>Sordariomycetes</taxon>
        <taxon>Hypocreomycetidae</taxon>
        <taxon>Hypocreales</taxon>
        <taxon>Nectriaceae</taxon>
        <taxon>Fusarium</taxon>
        <taxon>Fusarium fujikuroi species complex</taxon>
    </lineage>
</organism>
<protein>
    <submittedName>
        <fullName evidence="2">Heterokaryon incompatibility het-6</fullName>
    </submittedName>
</protein>
<reference evidence="2 3" key="1">
    <citation type="submission" date="2020-05" db="EMBL/GenBank/DDBJ databases">
        <title>Identification and distribution of gene clusters putatively required for synthesis of sphingolipid metabolism inhibitors in phylogenetically diverse species of the filamentous fungus Fusarium.</title>
        <authorList>
            <person name="Kim H.-S."/>
            <person name="Busman M."/>
            <person name="Brown D.W."/>
            <person name="Divon H."/>
            <person name="Uhlig S."/>
            <person name="Proctor R.H."/>
        </authorList>
    </citation>
    <scope>NUCLEOTIDE SEQUENCE [LARGE SCALE GENOMIC DNA]</scope>
    <source>
        <strain evidence="2 3">NRRL 25196</strain>
    </source>
</reference>
<dbReference type="Proteomes" id="UP000574317">
    <property type="component" value="Unassembled WGS sequence"/>
</dbReference>
<dbReference type="Pfam" id="PF06985">
    <property type="entry name" value="HET"/>
    <property type="match status" value="1"/>
</dbReference>
<dbReference type="InterPro" id="IPR010730">
    <property type="entry name" value="HET"/>
</dbReference>
<dbReference type="PANTHER" id="PTHR24148:SF73">
    <property type="entry name" value="HET DOMAIN PROTEIN (AFU_ORTHOLOGUE AFUA_8G01020)"/>
    <property type="match status" value="1"/>
</dbReference>
<comment type="caution">
    <text evidence="2">The sequence shown here is derived from an EMBL/GenBank/DDBJ whole genome shotgun (WGS) entry which is preliminary data.</text>
</comment>
<evidence type="ECO:0000259" key="1">
    <source>
        <dbReference type="Pfam" id="PF06985"/>
    </source>
</evidence>
<dbReference type="AlphaFoldDB" id="A0A8H5N0M4"/>
<name>A0A8H5N0M4_9HYPO</name>
<proteinExistence type="predicted"/>
<dbReference type="PANTHER" id="PTHR24148">
    <property type="entry name" value="ANKYRIN REPEAT DOMAIN-CONTAINING PROTEIN 39 HOMOLOG-RELATED"/>
    <property type="match status" value="1"/>
</dbReference>
<dbReference type="EMBL" id="JAAOAO010000321">
    <property type="protein sequence ID" value="KAF5547944.1"/>
    <property type="molecule type" value="Genomic_DNA"/>
</dbReference>
<dbReference type="Pfam" id="PF26639">
    <property type="entry name" value="Het-6_barrel"/>
    <property type="match status" value="1"/>
</dbReference>
<feature type="domain" description="Heterokaryon incompatibility" evidence="1">
    <location>
        <begin position="52"/>
        <end position="246"/>
    </location>
</feature>
<keyword evidence="3" id="KW-1185">Reference proteome</keyword>
<gene>
    <name evidence="2" type="ORF">FNAPI_8380</name>
</gene>
<evidence type="ECO:0000313" key="2">
    <source>
        <dbReference type="EMBL" id="KAF5547944.1"/>
    </source>
</evidence>
<accession>A0A8H5N0M4</accession>
<dbReference type="InterPro" id="IPR052895">
    <property type="entry name" value="HetReg/Transcr_Mod"/>
</dbReference>
<evidence type="ECO:0000313" key="3">
    <source>
        <dbReference type="Proteomes" id="UP000574317"/>
    </source>
</evidence>
<sequence length="660" mass="76112">MASSNTGAWPLPPLYQPLNKDKREIRLLEILPNTPDGKVNCKLHTVTPDVYYTCLSYVWGDPNITEEIIVDGVSRQVTVTLATALRHVKKHWINIESKSDPDLDTSKFRLWADALCINQKDLTERLHQVDMMADIYSSAVMVLAWLSSKDEDAGEAFGIFEKILQIQPQNTTPQEGLFSLREVDGGFLLTSPYNGFWRFDQLSWLFPPDCGLFSAQYKIVHRGEPYEVIMSFSQLEFWKRVWIHQEIILAKRLYLLSPSHFILRSQCFRALTDINGYLEYIDDTTQDPMRRYKAKMYRNAFYRPFQIFRTFCCSKGIVGTPPPSDMWRLELYLSTNANATEELDYVYGLVSVTKSSIVPDYTKDFREVSLEFMAWTLHLWKKIHEKATKERWEDGLGDRWRFTISNIFNSHAVGVKRLHNLPSWAPVFLEADRRKRIARDSRKGRRFANSTIPELLTRLPIDILDDGLTLRIEGIKVQSVDYVYEETISFALLSSRLLKCINTFISRLWGKSSHGKSRLETLCCTLLGKETCDNHDSHLGFWLHHSRQGDVVSNGKWRKQQCLESYSNSVVFEWEVVAHRQNGGHHLFSTKDGYIGSMPDDVKPKDVVCVLAGFNELAVLRPEGDHYLFVGCCFMIGLMNGEVGELLKKGEVEIEKIDIR</sequence>